<evidence type="ECO:0000256" key="3">
    <source>
        <dbReference type="ARBA" id="ARBA00022475"/>
    </source>
</evidence>
<dbReference type="Proteomes" id="UP001205105">
    <property type="component" value="Unassembled WGS sequence"/>
</dbReference>
<feature type="compositionally biased region" description="Low complexity" evidence="8">
    <location>
        <begin position="177"/>
        <end position="187"/>
    </location>
</feature>
<evidence type="ECO:0000256" key="7">
    <source>
        <dbReference type="ARBA" id="ARBA00023136"/>
    </source>
</evidence>
<evidence type="ECO:0000256" key="2">
    <source>
        <dbReference type="ARBA" id="ARBA00022448"/>
    </source>
</evidence>
<dbReference type="InterPro" id="IPR044669">
    <property type="entry name" value="YneE/VCCN1/2-like"/>
</dbReference>
<dbReference type="GO" id="GO:0005886">
    <property type="term" value="C:plasma membrane"/>
    <property type="evidence" value="ECO:0007669"/>
    <property type="project" value="UniProtKB-SubCell"/>
</dbReference>
<accession>A0AAD5H948</accession>
<keyword evidence="6" id="KW-0406">Ion transport</keyword>
<name>A0AAD5H948_9CHLO</name>
<feature type="transmembrane region" description="Helical" evidence="9">
    <location>
        <begin position="242"/>
        <end position="272"/>
    </location>
</feature>
<keyword evidence="7 9" id="KW-0472">Membrane</keyword>
<dbReference type="GO" id="GO:0005254">
    <property type="term" value="F:chloride channel activity"/>
    <property type="evidence" value="ECO:0007669"/>
    <property type="project" value="InterPro"/>
</dbReference>
<comment type="caution">
    <text evidence="10">The sequence shown here is derived from an EMBL/GenBank/DDBJ whole genome shotgun (WGS) entry which is preliminary data.</text>
</comment>
<evidence type="ECO:0000256" key="1">
    <source>
        <dbReference type="ARBA" id="ARBA00004651"/>
    </source>
</evidence>
<sequence length="347" mass="37691">MTSSRMVRGLAAPLGYIFTVASLVSAYNASVEAGLLPSLLPEITMAGNGPFGVASFAISLLLVFRTNASYARWLDARKAWGKLINRSRDLTRQALTYFPPEDKPLLDLLCRWTVAFSRSLKCHLCEDYSLAEELPRVLRSHEAEALLLAKHRPTYCLQILSETLKAAHLPPPPHTQPPQQQNGASSGQQAAAVAAIPAVPAAAAYRMDENLTEFEDIVGTCERILRAPIPLSYTRHTSRFMIIWLTLLPFALWDSVGWATVPLSVIVSFLLLGIEEIGVSIEEPFSILPLDALCDTIEANVKELQKTHSQQAGGGGEEGQQKARPPPAREIVGMAAADAADAAAWGQ</sequence>
<dbReference type="PANTHER" id="PTHR33281:SF19">
    <property type="entry name" value="VOLTAGE-DEPENDENT ANION CHANNEL-FORMING PROTEIN YNEE"/>
    <property type="match status" value="1"/>
</dbReference>
<evidence type="ECO:0000256" key="9">
    <source>
        <dbReference type="SAM" id="Phobius"/>
    </source>
</evidence>
<organism evidence="10 11">
    <name type="scientific">Chlorella ohadii</name>
    <dbReference type="NCBI Taxonomy" id="2649997"/>
    <lineage>
        <taxon>Eukaryota</taxon>
        <taxon>Viridiplantae</taxon>
        <taxon>Chlorophyta</taxon>
        <taxon>core chlorophytes</taxon>
        <taxon>Trebouxiophyceae</taxon>
        <taxon>Chlorellales</taxon>
        <taxon>Chlorellaceae</taxon>
        <taxon>Chlorella clade</taxon>
        <taxon>Chlorella</taxon>
    </lineage>
</organism>
<dbReference type="PANTHER" id="PTHR33281">
    <property type="entry name" value="UPF0187 PROTEIN YNEE"/>
    <property type="match status" value="1"/>
</dbReference>
<keyword evidence="5 9" id="KW-1133">Transmembrane helix</keyword>
<evidence type="ECO:0000313" key="10">
    <source>
        <dbReference type="EMBL" id="KAI7845435.1"/>
    </source>
</evidence>
<dbReference type="AlphaFoldDB" id="A0AAD5H948"/>
<evidence type="ECO:0000313" key="11">
    <source>
        <dbReference type="Proteomes" id="UP001205105"/>
    </source>
</evidence>
<keyword evidence="11" id="KW-1185">Reference proteome</keyword>
<dbReference type="Pfam" id="PF25539">
    <property type="entry name" value="Bestrophin_2"/>
    <property type="match status" value="1"/>
</dbReference>
<comment type="subcellular location">
    <subcellularLocation>
        <location evidence="1">Cell membrane</location>
        <topology evidence="1">Multi-pass membrane protein</topology>
    </subcellularLocation>
</comment>
<keyword evidence="4 9" id="KW-0812">Transmembrane</keyword>
<protein>
    <submittedName>
        <fullName evidence="10">Uncharacterized protein</fullName>
    </submittedName>
</protein>
<evidence type="ECO:0000256" key="4">
    <source>
        <dbReference type="ARBA" id="ARBA00022692"/>
    </source>
</evidence>
<feature type="region of interest" description="Disordered" evidence="8">
    <location>
        <begin position="306"/>
        <end position="330"/>
    </location>
</feature>
<feature type="transmembrane region" description="Helical" evidence="9">
    <location>
        <begin position="50"/>
        <end position="68"/>
    </location>
</feature>
<keyword evidence="2" id="KW-0813">Transport</keyword>
<evidence type="ECO:0000256" key="5">
    <source>
        <dbReference type="ARBA" id="ARBA00022989"/>
    </source>
</evidence>
<dbReference type="EMBL" id="JADXDR010000017">
    <property type="protein sequence ID" value="KAI7845435.1"/>
    <property type="molecule type" value="Genomic_DNA"/>
</dbReference>
<feature type="region of interest" description="Disordered" evidence="8">
    <location>
        <begin position="168"/>
        <end position="187"/>
    </location>
</feature>
<proteinExistence type="predicted"/>
<reference evidence="10" key="1">
    <citation type="submission" date="2020-11" db="EMBL/GenBank/DDBJ databases">
        <title>Chlorella ohadii genome sequencing and assembly.</title>
        <authorList>
            <person name="Murik O."/>
            <person name="Treves H."/>
            <person name="Kedem I."/>
            <person name="Shotland Y."/>
            <person name="Kaplan A."/>
        </authorList>
    </citation>
    <scope>NUCLEOTIDE SEQUENCE</scope>
    <source>
        <strain evidence="10">1</strain>
    </source>
</reference>
<evidence type="ECO:0000256" key="8">
    <source>
        <dbReference type="SAM" id="MobiDB-lite"/>
    </source>
</evidence>
<gene>
    <name evidence="10" type="ORF">COHA_000987</name>
</gene>
<evidence type="ECO:0000256" key="6">
    <source>
        <dbReference type="ARBA" id="ARBA00023065"/>
    </source>
</evidence>
<keyword evidence="3" id="KW-1003">Cell membrane</keyword>